<dbReference type="Proteomes" id="UP001610104">
    <property type="component" value="Unassembled WGS sequence"/>
</dbReference>
<dbReference type="InterPro" id="IPR047177">
    <property type="entry name" value="Pept_M20A"/>
</dbReference>
<keyword evidence="5" id="KW-0862">Zinc</keyword>
<feature type="transmembrane region" description="Helical" evidence="6">
    <location>
        <begin position="7"/>
        <end position="33"/>
    </location>
</feature>
<feature type="domain" description="Peptidase M20 dimerisation" evidence="7">
    <location>
        <begin position="375"/>
        <end position="519"/>
    </location>
</feature>
<dbReference type="Pfam" id="PF01546">
    <property type="entry name" value="Peptidase_M20"/>
    <property type="match status" value="1"/>
</dbReference>
<comment type="caution">
    <text evidence="8">The sequence shown here is derived from an EMBL/GenBank/DDBJ whole genome shotgun (WGS) entry which is preliminary data.</text>
</comment>
<sequence length="625" mass="68842">MNSIIRNILAVITGIIIGSIVNMGIIAISGSIIPPPKGADITTMEGLKATIHLFKPVNFLFPFLAHALGTVAGALLAAFIATKHKMKFALGIGLFFLIGGITNILLLPSPTWFTIVDLVGAYLPMAWLGATLENKIINMVKKIFFVGLGLILIFIIYLLVNTYNFKSTQLKYEPATVFKINRASIENFSNAIKIKTVSPENDIDFDSLQFQNFETFLIETYPLVDSLLEKKTFNSFSFLYKWAGTDPSLKPIILMAHLDVVPVIEENLPDWKHPPFGGEIINDTIWGRGTIDDKVGVIGIMESLELLLKDGFKPTRSIYISFGHDEEIGGVNGAKSIAQYLKDEKVEAEFVLDEGGSIVQHMIPDIDKDVALIGIAEKGFISLELSVKMEGGHSSMPEKETAIDIISNAIVKLKQNPFPAIISAPIDGFIQNLGPEMPFINRLVFANKSIFESVITGIYEKSASGNALVRTTTAPTIFNSGVKDNVIPQSASSTINFRIIPGETLATVTERVKDLINDERIMIKKGDFISEPSKVSSTSSFGYTTLQKTISEIYPEVLVAPYLVVGGTDSRHLNDISDNIYRFSAIKLNKGNIKSFHGLNERLPVSDFENSIRFYYQIIKNSSTK</sequence>
<keyword evidence="3" id="KW-0479">Metal-binding</keyword>
<dbReference type="EMBL" id="JBAWKC010000004">
    <property type="protein sequence ID" value="MFH6769550.1"/>
    <property type="molecule type" value="Genomic_DNA"/>
</dbReference>
<dbReference type="PANTHER" id="PTHR45962">
    <property type="entry name" value="N-FATTY-ACYL-AMINO ACID SYNTHASE/HYDROLASE PM20D1"/>
    <property type="match status" value="1"/>
</dbReference>
<dbReference type="InterPro" id="IPR002933">
    <property type="entry name" value="Peptidase_M20"/>
</dbReference>
<keyword evidence="9" id="KW-1185">Reference proteome</keyword>
<dbReference type="SUPFAM" id="SSF55031">
    <property type="entry name" value="Bacterial exopeptidase dimerisation domain"/>
    <property type="match status" value="1"/>
</dbReference>
<dbReference type="Gene3D" id="3.40.630.10">
    <property type="entry name" value="Zn peptidases"/>
    <property type="match status" value="1"/>
</dbReference>
<reference evidence="8 9" key="1">
    <citation type="submission" date="2024-02" db="EMBL/GenBank/DDBJ databases">
        <title>A Gaetbulibacter species isolated from tidal flats and genomic insights of their niches.</title>
        <authorList>
            <person name="Ye Y."/>
        </authorList>
    </citation>
    <scope>NUCLEOTIDE SEQUENCE [LARGE SCALE GENOMIC DNA]</scope>
    <source>
        <strain evidence="8 9">KEM-8</strain>
    </source>
</reference>
<feature type="transmembrane region" description="Helical" evidence="6">
    <location>
        <begin position="88"/>
        <end position="106"/>
    </location>
</feature>
<comment type="similarity">
    <text evidence="1">Belongs to the peptidase M20A family.</text>
</comment>
<evidence type="ECO:0000259" key="7">
    <source>
        <dbReference type="Pfam" id="PF07687"/>
    </source>
</evidence>
<evidence type="ECO:0000256" key="5">
    <source>
        <dbReference type="ARBA" id="ARBA00022833"/>
    </source>
</evidence>
<evidence type="ECO:0000256" key="2">
    <source>
        <dbReference type="ARBA" id="ARBA00022670"/>
    </source>
</evidence>
<protein>
    <submittedName>
        <fullName evidence="8">M20/M25/M40 family metallo-hydrolase</fullName>
    </submittedName>
</protein>
<keyword evidence="4" id="KW-0378">Hydrolase</keyword>
<keyword evidence="6" id="KW-0812">Transmembrane</keyword>
<evidence type="ECO:0000256" key="6">
    <source>
        <dbReference type="SAM" id="Phobius"/>
    </source>
</evidence>
<dbReference type="CDD" id="cd05674">
    <property type="entry name" value="M20_yscS"/>
    <property type="match status" value="1"/>
</dbReference>
<proteinExistence type="inferred from homology"/>
<evidence type="ECO:0000313" key="9">
    <source>
        <dbReference type="Proteomes" id="UP001610104"/>
    </source>
</evidence>
<dbReference type="PANTHER" id="PTHR45962:SF1">
    <property type="entry name" value="N-FATTY-ACYL-AMINO ACID SYNTHASE_HYDROLASE PM20D1"/>
    <property type="match status" value="1"/>
</dbReference>
<dbReference type="SUPFAM" id="SSF53187">
    <property type="entry name" value="Zn-dependent exopeptidases"/>
    <property type="match status" value="1"/>
</dbReference>
<gene>
    <name evidence="8" type="ORF">V8G56_12435</name>
</gene>
<dbReference type="RefSeq" id="WP_395438779.1">
    <property type="nucleotide sequence ID" value="NZ_JBAWKC010000004.1"/>
</dbReference>
<evidence type="ECO:0000313" key="8">
    <source>
        <dbReference type="EMBL" id="MFH6769550.1"/>
    </source>
</evidence>
<evidence type="ECO:0000256" key="4">
    <source>
        <dbReference type="ARBA" id="ARBA00022801"/>
    </source>
</evidence>
<dbReference type="InterPro" id="IPR011650">
    <property type="entry name" value="Peptidase_M20_dimer"/>
</dbReference>
<dbReference type="Gene3D" id="3.30.70.360">
    <property type="match status" value="1"/>
</dbReference>
<name>A0ABW7MSE7_9FLAO</name>
<feature type="transmembrane region" description="Helical" evidence="6">
    <location>
        <begin position="112"/>
        <end position="131"/>
    </location>
</feature>
<dbReference type="Gene3D" id="1.10.150.900">
    <property type="match status" value="1"/>
</dbReference>
<dbReference type="Pfam" id="PF07687">
    <property type="entry name" value="M20_dimer"/>
    <property type="match status" value="1"/>
</dbReference>
<feature type="transmembrane region" description="Helical" evidence="6">
    <location>
        <begin position="59"/>
        <end position="81"/>
    </location>
</feature>
<keyword evidence="2" id="KW-0645">Protease</keyword>
<accession>A0ABW7MSE7</accession>
<feature type="transmembrane region" description="Helical" evidence="6">
    <location>
        <begin position="143"/>
        <end position="160"/>
    </location>
</feature>
<keyword evidence="6" id="KW-1133">Transmembrane helix</keyword>
<keyword evidence="6" id="KW-0472">Membrane</keyword>
<evidence type="ECO:0000256" key="3">
    <source>
        <dbReference type="ARBA" id="ARBA00022723"/>
    </source>
</evidence>
<dbReference type="InterPro" id="IPR036264">
    <property type="entry name" value="Bact_exopeptidase_dim_dom"/>
</dbReference>
<evidence type="ECO:0000256" key="1">
    <source>
        <dbReference type="ARBA" id="ARBA00006247"/>
    </source>
</evidence>
<organism evidence="8 9">
    <name type="scientific">Gaetbulibacter aquiaggeris</name>
    <dbReference type="NCBI Taxonomy" id="1735373"/>
    <lineage>
        <taxon>Bacteria</taxon>
        <taxon>Pseudomonadati</taxon>
        <taxon>Bacteroidota</taxon>
        <taxon>Flavobacteriia</taxon>
        <taxon>Flavobacteriales</taxon>
        <taxon>Flavobacteriaceae</taxon>
        <taxon>Gaetbulibacter</taxon>
    </lineage>
</organism>